<dbReference type="InterPro" id="IPR020616">
    <property type="entry name" value="Thiolase_N"/>
</dbReference>
<dbReference type="Proteomes" id="UP000237889">
    <property type="component" value="Chromosome"/>
</dbReference>
<evidence type="ECO:0000313" key="3">
    <source>
        <dbReference type="EMBL" id="AVO46394.1"/>
    </source>
</evidence>
<organism evidence="3 4">
    <name type="scientific">Phreatobacter cathodiphilus</name>
    <dbReference type="NCBI Taxonomy" id="1868589"/>
    <lineage>
        <taxon>Bacteria</taxon>
        <taxon>Pseudomonadati</taxon>
        <taxon>Pseudomonadota</taxon>
        <taxon>Alphaproteobacteria</taxon>
        <taxon>Hyphomicrobiales</taxon>
        <taxon>Phreatobacteraceae</taxon>
        <taxon>Phreatobacter</taxon>
    </lineage>
</organism>
<dbReference type="InterPro" id="IPR016039">
    <property type="entry name" value="Thiolase-like"/>
</dbReference>
<dbReference type="InterPro" id="IPR002155">
    <property type="entry name" value="Thiolase"/>
</dbReference>
<dbReference type="AlphaFoldDB" id="A0A2S0NE00"/>
<protein>
    <submittedName>
        <fullName evidence="3">Thiolase</fullName>
    </submittedName>
</protein>
<dbReference type="InterPro" id="IPR055140">
    <property type="entry name" value="Thiolase_C_2"/>
</dbReference>
<feature type="domain" description="Thiolase C-terminal" evidence="2">
    <location>
        <begin position="273"/>
        <end position="399"/>
    </location>
</feature>
<keyword evidence="4" id="KW-1185">Reference proteome</keyword>
<evidence type="ECO:0000259" key="1">
    <source>
        <dbReference type="Pfam" id="PF00108"/>
    </source>
</evidence>
<sequence>MADVYIIGIGMTRFGRYLDSRLEAIARPAVEEALSDARIGRGDVQAAFFANTAQGVVEGQHLVRGQLVLRALGFEHIPVMNIENACASASTALNAAFAFIASGQGDIALALGAEKMNAADRAKSFAIFDGAWDVHDVDASVSRLAALGKDLPLPAGAGQNSGKRSVFMDVYAALARYHMHRFGTTQRDIAEVSAKNHRHSALNPKAQYQDAMTADDVLAAREVSWPLTLPMCAPISDGAAAAIVCSAAKARELGATRAIRIAASVIGSGSDREADDLDHHLCRLAANRAYESAGVGPADMSVAEVHDASAFAELHQAELLGFSDIGDGARLVRNGDTALGGRIPINTSGGLESRGHPIGATGLAQVYELVMQLRGEAGPRQVDGARHAIAENGGGFHRYEEATACITILER</sequence>
<reference evidence="3 4" key="1">
    <citation type="submission" date="2018-03" db="EMBL/GenBank/DDBJ databases">
        <title>Genome sequencing of Phreatobacter sp.</title>
        <authorList>
            <person name="Kim S.-J."/>
            <person name="Heo J."/>
            <person name="Kwon S.-W."/>
        </authorList>
    </citation>
    <scope>NUCLEOTIDE SEQUENCE [LARGE SCALE GENOMIC DNA]</scope>
    <source>
        <strain evidence="3 4">S-12</strain>
    </source>
</reference>
<proteinExistence type="predicted"/>
<dbReference type="Gene3D" id="3.40.47.10">
    <property type="match status" value="1"/>
</dbReference>
<dbReference type="KEGG" id="phr:C6569_15785"/>
<dbReference type="PIRSF" id="PIRSF000429">
    <property type="entry name" value="Ac-CoA_Ac_transf"/>
    <property type="match status" value="1"/>
</dbReference>
<gene>
    <name evidence="3" type="ORF">C6569_15785</name>
</gene>
<dbReference type="PANTHER" id="PTHR42870">
    <property type="entry name" value="ACETYL-COA C-ACETYLTRANSFERASE"/>
    <property type="match status" value="1"/>
</dbReference>
<dbReference type="Pfam" id="PF22691">
    <property type="entry name" value="Thiolase_C_1"/>
    <property type="match status" value="1"/>
</dbReference>
<name>A0A2S0NE00_9HYPH</name>
<dbReference type="CDD" id="cd00829">
    <property type="entry name" value="SCP-x_thiolase"/>
    <property type="match status" value="1"/>
</dbReference>
<evidence type="ECO:0000313" key="4">
    <source>
        <dbReference type="Proteomes" id="UP000237889"/>
    </source>
</evidence>
<dbReference type="RefSeq" id="WP_106749734.1">
    <property type="nucleotide sequence ID" value="NZ_CP027668.1"/>
</dbReference>
<accession>A0A2S0NE00</accession>
<dbReference type="OrthoDB" id="9790314at2"/>
<feature type="domain" description="Thiolase N-terminal" evidence="1">
    <location>
        <begin position="4"/>
        <end position="211"/>
    </location>
</feature>
<dbReference type="GO" id="GO:0003988">
    <property type="term" value="F:acetyl-CoA C-acyltransferase activity"/>
    <property type="evidence" value="ECO:0007669"/>
    <property type="project" value="UniProtKB-ARBA"/>
</dbReference>
<dbReference type="Pfam" id="PF00108">
    <property type="entry name" value="Thiolase_N"/>
    <property type="match status" value="1"/>
</dbReference>
<evidence type="ECO:0000259" key="2">
    <source>
        <dbReference type="Pfam" id="PF22691"/>
    </source>
</evidence>
<dbReference type="PANTHER" id="PTHR42870:SF1">
    <property type="entry name" value="NON-SPECIFIC LIPID-TRANSFER PROTEIN-LIKE 2"/>
    <property type="match status" value="1"/>
</dbReference>
<dbReference type="EMBL" id="CP027668">
    <property type="protein sequence ID" value="AVO46394.1"/>
    <property type="molecule type" value="Genomic_DNA"/>
</dbReference>
<dbReference type="SUPFAM" id="SSF53901">
    <property type="entry name" value="Thiolase-like"/>
    <property type="match status" value="2"/>
</dbReference>